<sequence length="411" mass="43965">MTTTELRVPVRYLQADTNDPTETDPPWRFSGIAVAPGDVLHMDDGTPVLFTEEALRAAAETQTDEPLTADHPADDFGRPEYPPSTDDTYGKVTKARYLDGKGVGYEANVHDPDLARGIHAGSYEVSIHPSFRADHVDEESGLLVAEDIDFLDLSVVSKGDSPSNTVNWGPSEELAAWVHDNDIAAELTAAADDDNGGDAPTPPDADRPAARGLVDSFAEFLGVDTARGGAASAQTDDEPAESGPDPLTQMDDKYQTLINDHDFSEESLEAMDEDDLDRLYDSVTTTDGSGDPENSTQNTVEVDLGDHDSLEDYVADIADNQVAAAKAQTEKADRVDEIIAHSDDFSEEDREDLMASTESVLNSLHEQATASATARLPGATGRQQATAGAEDAGEYEDLVAQLNGHGDRGDD</sequence>
<feature type="compositionally biased region" description="Polar residues" evidence="1">
    <location>
        <begin position="282"/>
        <end position="300"/>
    </location>
</feature>
<reference evidence="2" key="2">
    <citation type="submission" date="2020-09" db="EMBL/GenBank/DDBJ databases">
        <authorList>
            <person name="Sun Q."/>
            <person name="Ohkuma M."/>
        </authorList>
    </citation>
    <scope>NUCLEOTIDE SEQUENCE</scope>
    <source>
        <strain evidence="2">JCM 16108</strain>
    </source>
</reference>
<proteinExistence type="predicted"/>
<name>A0A830FUS5_9EURY</name>
<keyword evidence="3" id="KW-1185">Reference proteome</keyword>
<comment type="caution">
    <text evidence="2">The sequence shown here is derived from an EMBL/GenBank/DDBJ whole genome shotgun (WGS) entry which is preliminary data.</text>
</comment>
<feature type="region of interest" description="Disordered" evidence="1">
    <location>
        <begin position="227"/>
        <end position="251"/>
    </location>
</feature>
<feature type="compositionally biased region" description="Low complexity" evidence="1">
    <location>
        <begin position="378"/>
        <end position="389"/>
    </location>
</feature>
<reference evidence="2" key="1">
    <citation type="journal article" date="2014" name="Int. J. Syst. Evol. Microbiol.">
        <title>Complete genome sequence of Corynebacterium casei LMG S-19264T (=DSM 44701T), isolated from a smear-ripened cheese.</title>
        <authorList>
            <consortium name="US DOE Joint Genome Institute (JGI-PGF)"/>
            <person name="Walter F."/>
            <person name="Albersmeier A."/>
            <person name="Kalinowski J."/>
            <person name="Ruckert C."/>
        </authorList>
    </citation>
    <scope>NUCLEOTIDE SEQUENCE</scope>
    <source>
        <strain evidence="2">JCM 16108</strain>
    </source>
</reference>
<dbReference type="Proteomes" id="UP000614609">
    <property type="component" value="Unassembled WGS sequence"/>
</dbReference>
<feature type="region of interest" description="Disordered" evidence="1">
    <location>
        <begin position="372"/>
        <end position="394"/>
    </location>
</feature>
<dbReference type="AlphaFoldDB" id="A0A830FUS5"/>
<gene>
    <name evidence="2" type="ORF">GCM10009017_12960</name>
</gene>
<protein>
    <submittedName>
        <fullName evidence="2">Uncharacterized protein</fullName>
    </submittedName>
</protein>
<evidence type="ECO:0000313" key="2">
    <source>
        <dbReference type="EMBL" id="GGM64350.1"/>
    </source>
</evidence>
<feature type="region of interest" description="Disordered" evidence="1">
    <location>
        <begin position="59"/>
        <end position="90"/>
    </location>
</feature>
<feature type="region of interest" description="Disordered" evidence="1">
    <location>
        <begin position="270"/>
        <end position="304"/>
    </location>
</feature>
<dbReference type="EMBL" id="BMOO01000003">
    <property type="protein sequence ID" value="GGM64350.1"/>
    <property type="molecule type" value="Genomic_DNA"/>
</dbReference>
<accession>A0A830FUS5</accession>
<evidence type="ECO:0000313" key="3">
    <source>
        <dbReference type="Proteomes" id="UP000614609"/>
    </source>
</evidence>
<organism evidence="2 3">
    <name type="scientific">Halarchaeum rubridurum</name>
    <dbReference type="NCBI Taxonomy" id="489911"/>
    <lineage>
        <taxon>Archaea</taxon>
        <taxon>Methanobacteriati</taxon>
        <taxon>Methanobacteriota</taxon>
        <taxon>Stenosarchaea group</taxon>
        <taxon>Halobacteria</taxon>
        <taxon>Halobacteriales</taxon>
        <taxon>Halobacteriaceae</taxon>
    </lineage>
</organism>
<evidence type="ECO:0000256" key="1">
    <source>
        <dbReference type="SAM" id="MobiDB-lite"/>
    </source>
</evidence>